<organism evidence="2 3">
    <name type="scientific">Arctia plantaginis</name>
    <name type="common">Wood tiger moth</name>
    <name type="synonym">Phalaena plantaginis</name>
    <dbReference type="NCBI Taxonomy" id="874455"/>
    <lineage>
        <taxon>Eukaryota</taxon>
        <taxon>Metazoa</taxon>
        <taxon>Ecdysozoa</taxon>
        <taxon>Arthropoda</taxon>
        <taxon>Hexapoda</taxon>
        <taxon>Insecta</taxon>
        <taxon>Pterygota</taxon>
        <taxon>Neoptera</taxon>
        <taxon>Endopterygota</taxon>
        <taxon>Lepidoptera</taxon>
        <taxon>Glossata</taxon>
        <taxon>Ditrysia</taxon>
        <taxon>Noctuoidea</taxon>
        <taxon>Erebidae</taxon>
        <taxon>Arctiinae</taxon>
        <taxon>Arctia</taxon>
    </lineage>
</organism>
<reference evidence="2 3" key="1">
    <citation type="submission" date="2020-04" db="EMBL/GenBank/DDBJ databases">
        <authorList>
            <person name="Wallbank WR R."/>
            <person name="Pardo Diaz C."/>
            <person name="Kozak K."/>
            <person name="Martin S."/>
            <person name="Jiggins C."/>
            <person name="Moest M."/>
            <person name="Warren A I."/>
            <person name="Byers J.R.P. K."/>
            <person name="Montejo-Kovacevich G."/>
            <person name="Yen C E."/>
        </authorList>
    </citation>
    <scope>NUCLEOTIDE SEQUENCE [LARGE SCALE GENOMIC DNA]</scope>
</reference>
<feature type="compositionally biased region" description="Polar residues" evidence="1">
    <location>
        <begin position="73"/>
        <end position="86"/>
    </location>
</feature>
<dbReference type="AlphaFoldDB" id="A0A8S1BGU1"/>
<comment type="caution">
    <text evidence="2">The sequence shown here is derived from an EMBL/GenBank/DDBJ whole genome shotgun (WGS) entry which is preliminary data.</text>
</comment>
<feature type="region of interest" description="Disordered" evidence="1">
    <location>
        <begin position="38"/>
        <end position="120"/>
    </location>
</feature>
<evidence type="ECO:0000313" key="3">
    <source>
        <dbReference type="Proteomes" id="UP000494106"/>
    </source>
</evidence>
<accession>A0A8S1BGU1</accession>
<sequence>MECHLLNVESREDAKIPVLEAKDLNSLIEKFKAIEKVKTKKRSEPVDNVKENIPNHDHCSPEKRHGDLKKGKSSSIPEVLTSNNKTLDSKHRSCKNKRVVYQDSSNKTTREKMSTRKTKKVKKCDDVDFKKKTSTKPSAQSARCEKLSSIPTDRVKNKILGIIFKKRKYNPV</sequence>
<dbReference type="Proteomes" id="UP000494106">
    <property type="component" value="Unassembled WGS sequence"/>
</dbReference>
<name>A0A8S1BGU1_ARCPL</name>
<evidence type="ECO:0000313" key="2">
    <source>
        <dbReference type="EMBL" id="CAB3258511.1"/>
    </source>
</evidence>
<proteinExistence type="predicted"/>
<evidence type="ECO:0000256" key="1">
    <source>
        <dbReference type="SAM" id="MobiDB-lite"/>
    </source>
</evidence>
<keyword evidence="3" id="KW-1185">Reference proteome</keyword>
<dbReference type="EMBL" id="CADEBC010000598">
    <property type="protein sequence ID" value="CAB3258511.1"/>
    <property type="molecule type" value="Genomic_DNA"/>
</dbReference>
<protein>
    <submittedName>
        <fullName evidence="2">Uncharacterized protein</fullName>
    </submittedName>
</protein>
<gene>
    <name evidence="2" type="ORF">APLA_LOCUS16555</name>
</gene>
<feature type="compositionally biased region" description="Basic and acidic residues" evidence="1">
    <location>
        <begin position="38"/>
        <end position="70"/>
    </location>
</feature>